<proteinExistence type="predicted"/>
<evidence type="ECO:0000313" key="2">
    <source>
        <dbReference type="Proteomes" id="UP000030012"/>
    </source>
</evidence>
<dbReference type="EMBL" id="JENJ01000051">
    <property type="protein sequence ID" value="KGM94994.1"/>
    <property type="molecule type" value="Genomic_DNA"/>
</dbReference>
<protein>
    <submittedName>
        <fullName evidence="1">Uncharacterized protein</fullName>
    </submittedName>
</protein>
<gene>
    <name evidence="1" type="ORF">Z968_10380</name>
</gene>
<feature type="non-terminal residue" evidence="1">
    <location>
        <position position="1"/>
    </location>
</feature>
<name>A0A0A0I0M4_CLONO</name>
<accession>A0A0A0I0M4</accession>
<comment type="caution">
    <text evidence="1">The sequence shown here is derived from an EMBL/GenBank/DDBJ whole genome shotgun (WGS) entry which is preliminary data.</text>
</comment>
<sequence>KVRYNNKINKQFSISTYYDLRKVIKISENFSNIDINKDKIFMQKKFNSMEQAAKTLDDIKSNLKYEIKDIKIEELENKKILLKVELKAGKNE</sequence>
<dbReference type="Proteomes" id="UP000030012">
    <property type="component" value="Unassembled WGS sequence"/>
</dbReference>
<organism evidence="1 2">
    <name type="scientific">Clostridium novyi A str. 4552</name>
    <dbReference type="NCBI Taxonomy" id="1444289"/>
    <lineage>
        <taxon>Bacteria</taxon>
        <taxon>Bacillati</taxon>
        <taxon>Bacillota</taxon>
        <taxon>Clostridia</taxon>
        <taxon>Eubacteriales</taxon>
        <taxon>Clostridiaceae</taxon>
        <taxon>Clostridium</taxon>
    </lineage>
</organism>
<evidence type="ECO:0000313" key="1">
    <source>
        <dbReference type="EMBL" id="KGM94994.1"/>
    </source>
</evidence>
<reference evidence="1 2" key="1">
    <citation type="submission" date="2014-01" db="EMBL/GenBank/DDBJ databases">
        <title>Plasmidome dynamics in the species complex Clostridium novyi sensu lato converts strains of independent lineages into distinctly different pathogens.</title>
        <authorList>
            <person name="Skarin H."/>
            <person name="Segerman B."/>
        </authorList>
    </citation>
    <scope>NUCLEOTIDE SEQUENCE [LARGE SCALE GENOMIC DNA]</scope>
    <source>
        <strain evidence="1 2">4552</strain>
    </source>
</reference>
<dbReference type="AlphaFoldDB" id="A0A0A0I0M4"/>